<dbReference type="Gene3D" id="3.30.460.10">
    <property type="entry name" value="Beta Polymerase, domain 2"/>
    <property type="match status" value="1"/>
</dbReference>
<dbReference type="PANTHER" id="PTHR34822">
    <property type="entry name" value="GRPB DOMAIN PROTEIN (AFU_ORTHOLOGUE AFUA_1G01530)"/>
    <property type="match status" value="1"/>
</dbReference>
<accession>A0A1G2BP71</accession>
<name>A0A1G2BP71_9BACT</name>
<dbReference type="EMBL" id="MHKN01000053">
    <property type="protein sequence ID" value="OGY90934.1"/>
    <property type="molecule type" value="Genomic_DNA"/>
</dbReference>
<dbReference type="PANTHER" id="PTHR34822:SF1">
    <property type="entry name" value="GRPB FAMILY PROTEIN"/>
    <property type="match status" value="1"/>
</dbReference>
<organism evidence="1 2">
    <name type="scientific">Candidatus Komeilibacteria bacterium RIFCSPLOWO2_01_FULL_53_11</name>
    <dbReference type="NCBI Taxonomy" id="1798552"/>
    <lineage>
        <taxon>Bacteria</taxon>
        <taxon>Candidatus Komeiliibacteriota</taxon>
    </lineage>
</organism>
<dbReference type="Pfam" id="PF04229">
    <property type="entry name" value="GrpB"/>
    <property type="match status" value="1"/>
</dbReference>
<dbReference type="InterPro" id="IPR043519">
    <property type="entry name" value="NT_sf"/>
</dbReference>
<comment type="caution">
    <text evidence="1">The sequence shown here is derived from an EMBL/GenBank/DDBJ whole genome shotgun (WGS) entry which is preliminary data.</text>
</comment>
<gene>
    <name evidence="1" type="ORF">A3B31_01880</name>
</gene>
<evidence type="ECO:0000313" key="2">
    <source>
        <dbReference type="Proteomes" id="UP000177349"/>
    </source>
</evidence>
<dbReference type="AlphaFoldDB" id="A0A1G2BP71"/>
<reference evidence="1 2" key="1">
    <citation type="journal article" date="2016" name="Nat. Commun.">
        <title>Thousands of microbial genomes shed light on interconnected biogeochemical processes in an aquifer system.</title>
        <authorList>
            <person name="Anantharaman K."/>
            <person name="Brown C.T."/>
            <person name="Hug L.A."/>
            <person name="Sharon I."/>
            <person name="Castelle C.J."/>
            <person name="Probst A.J."/>
            <person name="Thomas B.C."/>
            <person name="Singh A."/>
            <person name="Wilkins M.J."/>
            <person name="Karaoz U."/>
            <person name="Brodie E.L."/>
            <person name="Williams K.H."/>
            <person name="Hubbard S.S."/>
            <person name="Banfield J.F."/>
        </authorList>
    </citation>
    <scope>NUCLEOTIDE SEQUENCE [LARGE SCALE GENOMIC DNA]</scope>
</reference>
<proteinExistence type="predicted"/>
<sequence length="62" mass="7506">MKYNGVKWKRDLLFRDYLRKHPSRAKVYSRTKQELAKRFPNDRGRYTAGKDSFIKDTLRRAA</sequence>
<dbReference type="InterPro" id="IPR007344">
    <property type="entry name" value="GrpB/CoaE"/>
</dbReference>
<protein>
    <submittedName>
        <fullName evidence="1">Uncharacterized protein</fullName>
    </submittedName>
</protein>
<evidence type="ECO:0000313" key="1">
    <source>
        <dbReference type="EMBL" id="OGY90934.1"/>
    </source>
</evidence>
<dbReference type="SUPFAM" id="SSF81301">
    <property type="entry name" value="Nucleotidyltransferase"/>
    <property type="match status" value="1"/>
</dbReference>
<dbReference type="Proteomes" id="UP000177349">
    <property type="component" value="Unassembled WGS sequence"/>
</dbReference>